<keyword evidence="3" id="KW-1185">Reference proteome</keyword>
<feature type="domain" description="Calcineurin-like phosphoesterase" evidence="1">
    <location>
        <begin position="18"/>
        <end position="217"/>
    </location>
</feature>
<name>A0ABZ0TPV0_9SPHI</name>
<gene>
    <name evidence="2" type="ORF">SNE25_05280</name>
</gene>
<evidence type="ECO:0000313" key="2">
    <source>
        <dbReference type="EMBL" id="WPU94932.1"/>
    </source>
</evidence>
<evidence type="ECO:0000313" key="3">
    <source>
        <dbReference type="Proteomes" id="UP001324380"/>
    </source>
</evidence>
<dbReference type="InterPro" id="IPR029052">
    <property type="entry name" value="Metallo-depent_PP-like"/>
</dbReference>
<dbReference type="Gene3D" id="3.60.21.10">
    <property type="match status" value="1"/>
</dbReference>
<dbReference type="Pfam" id="PF00149">
    <property type="entry name" value="Metallophos"/>
    <property type="match status" value="1"/>
</dbReference>
<dbReference type="EMBL" id="CP139558">
    <property type="protein sequence ID" value="WPU94932.1"/>
    <property type="molecule type" value="Genomic_DNA"/>
</dbReference>
<dbReference type="RefSeq" id="WP_321564045.1">
    <property type="nucleotide sequence ID" value="NZ_CP139558.1"/>
</dbReference>
<reference evidence="2 3" key="1">
    <citation type="submission" date="2023-11" db="EMBL/GenBank/DDBJ databases">
        <title>Analysis of the Genomes of Mucilaginibacter gossypii cycad 4 and M. sabulilitoris SNA2: microbes with the potential for plant growth promotion.</title>
        <authorList>
            <person name="Hirsch A.M."/>
            <person name="Humm E."/>
            <person name="Rubbi M."/>
            <person name="Del Vecchio G."/>
            <person name="Ha S.M."/>
            <person name="Pellegrini M."/>
            <person name="Gunsalus R.P."/>
        </authorList>
    </citation>
    <scope>NUCLEOTIDE SEQUENCE [LARGE SCALE GENOMIC DNA]</scope>
    <source>
        <strain evidence="2 3">SNA2</strain>
    </source>
</reference>
<dbReference type="SUPFAM" id="SSF56300">
    <property type="entry name" value="Metallo-dependent phosphatases"/>
    <property type="match status" value="1"/>
</dbReference>
<dbReference type="PANTHER" id="PTHR43143:SF1">
    <property type="entry name" value="SERINE_THREONINE-PROTEIN PHOSPHATASE CPPED1"/>
    <property type="match status" value="1"/>
</dbReference>
<dbReference type="InterPro" id="IPR051918">
    <property type="entry name" value="STPP_CPPED1"/>
</dbReference>
<evidence type="ECO:0000259" key="1">
    <source>
        <dbReference type="Pfam" id="PF00149"/>
    </source>
</evidence>
<protein>
    <submittedName>
        <fullName evidence="2">Metallophosphoesterase</fullName>
    </submittedName>
</protein>
<sequence>MSIVGSSAPIFAQEQNHKIIFASDTQEPLLVERIIRKINHNQKATKLIFQDIVAARPSSLFILGDVVSLGCRDSKWKRMDGYLSSCRQYHIPVYAVLGNHELMLNAKKGAAKFQDRFPMHSSTGYIEKIDSVAVVLLNSNFGKMTALEIEKQDNWYRHTINELDHDAAIKFVIVGCHHSPFTNSRVVAPSVKVQQQFVPLFVNSKKGILFLSGHSHNFEHFNLQGKNFLVIGGGGGPHQPIRSGKGVIHDIDSNYKPMFHYLEVKRCHDSLQVVSRQLKLDFSGFTDGAPFYVHRFQ</sequence>
<organism evidence="2 3">
    <name type="scientific">Mucilaginibacter sabulilitoris</name>
    <dbReference type="NCBI Taxonomy" id="1173583"/>
    <lineage>
        <taxon>Bacteria</taxon>
        <taxon>Pseudomonadati</taxon>
        <taxon>Bacteroidota</taxon>
        <taxon>Sphingobacteriia</taxon>
        <taxon>Sphingobacteriales</taxon>
        <taxon>Sphingobacteriaceae</taxon>
        <taxon>Mucilaginibacter</taxon>
    </lineage>
</organism>
<dbReference type="Proteomes" id="UP001324380">
    <property type="component" value="Chromosome"/>
</dbReference>
<dbReference type="InterPro" id="IPR004843">
    <property type="entry name" value="Calcineurin-like_PHP"/>
</dbReference>
<proteinExistence type="predicted"/>
<accession>A0ABZ0TPV0</accession>
<dbReference type="PANTHER" id="PTHR43143">
    <property type="entry name" value="METALLOPHOSPHOESTERASE, CALCINEURIN SUPERFAMILY"/>
    <property type="match status" value="1"/>
</dbReference>